<evidence type="ECO:0000256" key="3">
    <source>
        <dbReference type="PROSITE-ProRule" id="PRU00339"/>
    </source>
</evidence>
<keyword evidence="5" id="KW-1185">Reference proteome</keyword>
<accession>A0AAN8ZPI2</accession>
<dbReference type="GO" id="GO:0016593">
    <property type="term" value="C:Cdc73/Paf1 complex"/>
    <property type="evidence" value="ECO:0007669"/>
    <property type="project" value="TreeGrafter"/>
</dbReference>
<dbReference type="PANTHER" id="PTHR14027:SF2">
    <property type="entry name" value="RNA POLYMERASE-ASSOCIATED PROTEIN CTR9 HOMOLOG"/>
    <property type="match status" value="1"/>
</dbReference>
<dbReference type="Gene3D" id="1.25.40.10">
    <property type="entry name" value="Tetratricopeptide repeat domain"/>
    <property type="match status" value="1"/>
</dbReference>
<dbReference type="AlphaFoldDB" id="A0AAN8ZPI2"/>
<proteinExistence type="predicted"/>
<feature type="repeat" description="TPR" evidence="3">
    <location>
        <begin position="43"/>
        <end position="76"/>
    </location>
</feature>
<gene>
    <name evidence="4" type="ORF">RJ641_026687</name>
</gene>
<dbReference type="GO" id="GO:0000993">
    <property type="term" value="F:RNA polymerase II complex binding"/>
    <property type="evidence" value="ECO:0007669"/>
    <property type="project" value="TreeGrafter"/>
</dbReference>
<dbReference type="GO" id="GO:0006368">
    <property type="term" value="P:transcription elongation by RNA polymerase II"/>
    <property type="evidence" value="ECO:0007669"/>
    <property type="project" value="TreeGrafter"/>
</dbReference>
<dbReference type="GO" id="GO:0006355">
    <property type="term" value="P:regulation of DNA-templated transcription"/>
    <property type="evidence" value="ECO:0007669"/>
    <property type="project" value="InterPro"/>
</dbReference>
<dbReference type="Pfam" id="PF13414">
    <property type="entry name" value="TPR_11"/>
    <property type="match status" value="1"/>
</dbReference>
<dbReference type="PANTHER" id="PTHR14027">
    <property type="entry name" value="RNA POLYMERASE-ASSOCIATED PROTEIN CTR9"/>
    <property type="match status" value="1"/>
</dbReference>
<evidence type="ECO:0000313" key="5">
    <source>
        <dbReference type="Proteomes" id="UP001370490"/>
    </source>
</evidence>
<evidence type="ECO:0000256" key="2">
    <source>
        <dbReference type="ARBA" id="ARBA00022803"/>
    </source>
</evidence>
<dbReference type="EMBL" id="JBAMMX010000004">
    <property type="protein sequence ID" value="KAK6941310.1"/>
    <property type="molecule type" value="Genomic_DNA"/>
</dbReference>
<name>A0AAN8ZPI2_9MAGN</name>
<dbReference type="PROSITE" id="PS50005">
    <property type="entry name" value="TPR"/>
    <property type="match status" value="1"/>
</dbReference>
<protein>
    <submittedName>
        <fullName evidence="4">Uncharacterized protein</fullName>
    </submittedName>
</protein>
<dbReference type="Proteomes" id="UP001370490">
    <property type="component" value="Unassembled WGS sequence"/>
</dbReference>
<evidence type="ECO:0000313" key="4">
    <source>
        <dbReference type="EMBL" id="KAK6941310.1"/>
    </source>
</evidence>
<dbReference type="InterPro" id="IPR019734">
    <property type="entry name" value="TPR_rpt"/>
</dbReference>
<dbReference type="InterPro" id="IPR031101">
    <property type="entry name" value="Ctr9"/>
</dbReference>
<evidence type="ECO:0000256" key="1">
    <source>
        <dbReference type="ARBA" id="ARBA00022737"/>
    </source>
</evidence>
<reference evidence="4 5" key="1">
    <citation type="submission" date="2023-12" db="EMBL/GenBank/DDBJ databases">
        <title>A high-quality genome assembly for Dillenia turbinata (Dilleniales).</title>
        <authorList>
            <person name="Chanderbali A."/>
        </authorList>
    </citation>
    <scope>NUCLEOTIDE SEQUENCE [LARGE SCALE GENOMIC DNA]</scope>
    <source>
        <strain evidence="4">LSX21</strain>
        <tissue evidence="4">Leaf</tissue>
    </source>
</reference>
<dbReference type="SUPFAM" id="SSF48452">
    <property type="entry name" value="TPR-like"/>
    <property type="match status" value="1"/>
</dbReference>
<dbReference type="InterPro" id="IPR011990">
    <property type="entry name" value="TPR-like_helical_dom_sf"/>
</dbReference>
<organism evidence="4 5">
    <name type="scientific">Dillenia turbinata</name>
    <dbReference type="NCBI Taxonomy" id="194707"/>
    <lineage>
        <taxon>Eukaryota</taxon>
        <taxon>Viridiplantae</taxon>
        <taxon>Streptophyta</taxon>
        <taxon>Embryophyta</taxon>
        <taxon>Tracheophyta</taxon>
        <taxon>Spermatophyta</taxon>
        <taxon>Magnoliopsida</taxon>
        <taxon>eudicotyledons</taxon>
        <taxon>Gunneridae</taxon>
        <taxon>Pentapetalae</taxon>
        <taxon>Dilleniales</taxon>
        <taxon>Dilleniaceae</taxon>
        <taxon>Dillenia</taxon>
    </lineage>
</organism>
<sequence>MDQQSHIHTTIWHAFTIARGVMRKLECTTWHLLRKAISLMNLYWLTMALGHIYVQLGQTEKALELLRKATRIDLCDAQAFLELGELLISSEEGAALDAFKNAHGLLKKEGEEVLMELLHSIGLAEQFFREALGDGLWLAFIDGKVHSYPVDALPQLMHTRTCSYFISSRRMVNLWSSPGTK</sequence>
<comment type="caution">
    <text evidence="4">The sequence shown here is derived from an EMBL/GenBank/DDBJ whole genome shotgun (WGS) entry which is preliminary data.</text>
</comment>
<keyword evidence="2 3" id="KW-0802">TPR repeat</keyword>
<keyword evidence="1" id="KW-0677">Repeat</keyword>